<keyword evidence="2" id="KW-1185">Reference proteome</keyword>
<sequence>MTGQGRPVSSVSVAAIPPAPLACGSFAESDRTRIPLNAIRQKLGDLWSQWCDFCVEAGLARLEEPK</sequence>
<dbReference type="EMBL" id="CP003364">
    <property type="protein sequence ID" value="AGA26692.1"/>
    <property type="molecule type" value="Genomic_DNA"/>
</dbReference>
<evidence type="ECO:0000313" key="2">
    <source>
        <dbReference type="Proteomes" id="UP000010798"/>
    </source>
</evidence>
<dbReference type="KEGG" id="saci:Sinac_2380"/>
<protein>
    <submittedName>
        <fullName evidence="1">Uncharacterized protein</fullName>
    </submittedName>
</protein>
<gene>
    <name evidence="1" type="ordered locus">Sinac_2380</name>
</gene>
<organism evidence="1 2">
    <name type="scientific">Singulisphaera acidiphila (strain ATCC BAA-1392 / DSM 18658 / VKM B-2454 / MOB10)</name>
    <dbReference type="NCBI Taxonomy" id="886293"/>
    <lineage>
        <taxon>Bacteria</taxon>
        <taxon>Pseudomonadati</taxon>
        <taxon>Planctomycetota</taxon>
        <taxon>Planctomycetia</taxon>
        <taxon>Isosphaerales</taxon>
        <taxon>Isosphaeraceae</taxon>
        <taxon>Singulisphaera</taxon>
    </lineage>
</organism>
<reference evidence="1 2" key="1">
    <citation type="submission" date="2012-02" db="EMBL/GenBank/DDBJ databases">
        <title>Complete sequence of chromosome of Singulisphaera acidiphila DSM 18658.</title>
        <authorList>
            <consortium name="US DOE Joint Genome Institute (JGI-PGF)"/>
            <person name="Lucas S."/>
            <person name="Copeland A."/>
            <person name="Lapidus A."/>
            <person name="Glavina del Rio T."/>
            <person name="Dalin E."/>
            <person name="Tice H."/>
            <person name="Bruce D."/>
            <person name="Goodwin L."/>
            <person name="Pitluck S."/>
            <person name="Peters L."/>
            <person name="Ovchinnikova G."/>
            <person name="Chertkov O."/>
            <person name="Kyrpides N."/>
            <person name="Mavromatis K."/>
            <person name="Ivanova N."/>
            <person name="Brettin T."/>
            <person name="Detter J.C."/>
            <person name="Han C."/>
            <person name="Larimer F."/>
            <person name="Land M."/>
            <person name="Hauser L."/>
            <person name="Markowitz V."/>
            <person name="Cheng J.-F."/>
            <person name="Hugenholtz P."/>
            <person name="Woyke T."/>
            <person name="Wu D."/>
            <person name="Tindall B."/>
            <person name="Pomrenke H."/>
            <person name="Brambilla E."/>
            <person name="Klenk H.-P."/>
            <person name="Eisen J.A."/>
        </authorList>
    </citation>
    <scope>NUCLEOTIDE SEQUENCE [LARGE SCALE GENOMIC DNA]</scope>
    <source>
        <strain evidence="2">ATCC BAA-1392 / DSM 18658 / VKM B-2454 / MOB10</strain>
    </source>
</reference>
<dbReference type="HOGENOM" id="CLU_2828892_0_0_0"/>
<dbReference type="Proteomes" id="UP000010798">
    <property type="component" value="Chromosome"/>
</dbReference>
<proteinExistence type="predicted"/>
<evidence type="ECO:0000313" key="1">
    <source>
        <dbReference type="EMBL" id="AGA26692.1"/>
    </source>
</evidence>
<dbReference type="AlphaFoldDB" id="L0DBS1"/>
<accession>L0DBS1</accession>
<name>L0DBS1_SINAD</name>